<organism evidence="1 2">
    <name type="scientific">Caenorhabditis japonica</name>
    <dbReference type="NCBI Taxonomy" id="281687"/>
    <lineage>
        <taxon>Eukaryota</taxon>
        <taxon>Metazoa</taxon>
        <taxon>Ecdysozoa</taxon>
        <taxon>Nematoda</taxon>
        <taxon>Chromadorea</taxon>
        <taxon>Rhabditida</taxon>
        <taxon>Rhabditina</taxon>
        <taxon>Rhabditomorpha</taxon>
        <taxon>Rhabditoidea</taxon>
        <taxon>Rhabditidae</taxon>
        <taxon>Peloderinae</taxon>
        <taxon>Caenorhabditis</taxon>
    </lineage>
</organism>
<reference evidence="1" key="2">
    <citation type="submission" date="2022-06" db="UniProtKB">
        <authorList>
            <consortium name="EnsemblMetazoa"/>
        </authorList>
    </citation>
    <scope>IDENTIFICATION</scope>
    <source>
        <strain evidence="1">DF5081</strain>
    </source>
</reference>
<sequence length="82" mass="9461">MLPPEKQAEYSAILMSTNQGTLSVSEFIRKIKELTNNAHPDSDYEDADALRALPMMLSEDYLEAYRAQINQKDTWRIILDKI</sequence>
<protein>
    <submittedName>
        <fullName evidence="1">Uncharacterized protein</fullName>
    </submittedName>
</protein>
<dbReference type="EnsemblMetazoa" id="CJA23093.1">
    <property type="protein sequence ID" value="CJA23093.1"/>
    <property type="gene ID" value="WBGene00178665"/>
</dbReference>
<dbReference type="Proteomes" id="UP000005237">
    <property type="component" value="Unassembled WGS sequence"/>
</dbReference>
<name>A0A8R1IAL7_CAEJA</name>
<keyword evidence="2" id="KW-1185">Reference proteome</keyword>
<reference evidence="2" key="1">
    <citation type="submission" date="2010-08" db="EMBL/GenBank/DDBJ databases">
        <authorList>
            <consortium name="Caenorhabditis japonica Sequencing Consortium"/>
            <person name="Wilson R.K."/>
        </authorList>
    </citation>
    <scope>NUCLEOTIDE SEQUENCE [LARGE SCALE GENOMIC DNA]</scope>
    <source>
        <strain evidence="2">DF5081</strain>
    </source>
</reference>
<proteinExistence type="predicted"/>
<evidence type="ECO:0000313" key="1">
    <source>
        <dbReference type="EnsemblMetazoa" id="CJA23093.1"/>
    </source>
</evidence>
<evidence type="ECO:0000313" key="2">
    <source>
        <dbReference type="Proteomes" id="UP000005237"/>
    </source>
</evidence>
<dbReference type="AlphaFoldDB" id="A0A8R1IAL7"/>
<accession>A0A8R1IAL7</accession>